<evidence type="ECO:0000256" key="2">
    <source>
        <dbReference type="ARBA" id="ARBA00022692"/>
    </source>
</evidence>
<reference evidence="6" key="1">
    <citation type="submission" date="2018-05" db="EMBL/GenBank/DDBJ databases">
        <authorList>
            <person name="Lanie J.A."/>
            <person name="Ng W.-L."/>
            <person name="Kazmierczak K.M."/>
            <person name="Andrzejewski T.M."/>
            <person name="Davidsen T.M."/>
            <person name="Wayne K.J."/>
            <person name="Tettelin H."/>
            <person name="Glass J.I."/>
            <person name="Rusch D."/>
            <person name="Podicherti R."/>
            <person name="Tsui H.-C.T."/>
            <person name="Winkler M.E."/>
        </authorList>
    </citation>
    <scope>NUCLEOTIDE SEQUENCE</scope>
</reference>
<comment type="subcellular location">
    <subcellularLocation>
        <location evidence="1">Membrane</location>
        <topology evidence="1">Multi-pass membrane protein</topology>
    </subcellularLocation>
</comment>
<dbReference type="EMBL" id="UINC01045510">
    <property type="protein sequence ID" value="SVB52355.1"/>
    <property type="molecule type" value="Genomic_DNA"/>
</dbReference>
<dbReference type="Pfam" id="PF13520">
    <property type="entry name" value="AA_permease_2"/>
    <property type="match status" value="1"/>
</dbReference>
<proteinExistence type="predicted"/>
<feature type="transmembrane region" description="Helical" evidence="5">
    <location>
        <begin position="210"/>
        <end position="228"/>
    </location>
</feature>
<evidence type="ECO:0000256" key="4">
    <source>
        <dbReference type="ARBA" id="ARBA00023136"/>
    </source>
</evidence>
<evidence type="ECO:0000256" key="1">
    <source>
        <dbReference type="ARBA" id="ARBA00004141"/>
    </source>
</evidence>
<feature type="transmembrane region" description="Helical" evidence="5">
    <location>
        <begin position="173"/>
        <end position="190"/>
    </location>
</feature>
<feature type="non-terminal residue" evidence="6">
    <location>
        <position position="256"/>
    </location>
</feature>
<evidence type="ECO:0008006" key="7">
    <source>
        <dbReference type="Google" id="ProtNLM"/>
    </source>
</evidence>
<dbReference type="Gene3D" id="1.20.1740.10">
    <property type="entry name" value="Amino acid/polyamine transporter I"/>
    <property type="match status" value="1"/>
</dbReference>
<dbReference type="InterPro" id="IPR002293">
    <property type="entry name" value="AA/rel_permease1"/>
</dbReference>
<name>A0A382EPR2_9ZZZZ</name>
<organism evidence="6">
    <name type="scientific">marine metagenome</name>
    <dbReference type="NCBI Taxonomy" id="408172"/>
    <lineage>
        <taxon>unclassified sequences</taxon>
        <taxon>metagenomes</taxon>
        <taxon>ecological metagenomes</taxon>
    </lineage>
</organism>
<evidence type="ECO:0000256" key="5">
    <source>
        <dbReference type="SAM" id="Phobius"/>
    </source>
</evidence>
<gene>
    <name evidence="6" type="ORF">METZ01_LOCUS205209</name>
</gene>
<sequence>MSTDQPTSSPSSDAFSEDTELRRDLGAVTATTMIIGSIIGSGIFAGPSVVARYTDSSGLTLVVWLICSLMSFCGAVSYAELGGMMPRAGGVFVYLKEAYGALWAFLFGWNAMLVVRPADIAAIAIVFSTYLGFFISPYPEWALKGVALCTVIILGFINYFGIRFGGLVQNLSTFLKVGGLCVLVVFALTMTSDATQFDPVWPSLSADVDIIGYISLISLAMVAAFGAYDGWDASTYVAEEIKNPRRLVPLSIILGL</sequence>
<dbReference type="PANTHER" id="PTHR11785">
    <property type="entry name" value="AMINO ACID TRANSPORTER"/>
    <property type="match status" value="1"/>
</dbReference>
<dbReference type="GO" id="GO:0016020">
    <property type="term" value="C:membrane"/>
    <property type="evidence" value="ECO:0007669"/>
    <property type="project" value="UniProtKB-SubCell"/>
</dbReference>
<feature type="transmembrane region" description="Helical" evidence="5">
    <location>
        <begin position="118"/>
        <end position="135"/>
    </location>
</feature>
<dbReference type="GO" id="GO:0015179">
    <property type="term" value="F:L-amino acid transmembrane transporter activity"/>
    <property type="evidence" value="ECO:0007669"/>
    <property type="project" value="TreeGrafter"/>
</dbReference>
<keyword evidence="4 5" id="KW-0472">Membrane</keyword>
<evidence type="ECO:0000313" key="6">
    <source>
        <dbReference type="EMBL" id="SVB52355.1"/>
    </source>
</evidence>
<keyword evidence="3 5" id="KW-1133">Transmembrane helix</keyword>
<dbReference type="AlphaFoldDB" id="A0A382EPR2"/>
<evidence type="ECO:0000256" key="3">
    <source>
        <dbReference type="ARBA" id="ARBA00022989"/>
    </source>
</evidence>
<feature type="transmembrane region" description="Helical" evidence="5">
    <location>
        <begin position="58"/>
        <end position="79"/>
    </location>
</feature>
<dbReference type="PANTHER" id="PTHR11785:SF512">
    <property type="entry name" value="SOBREMESA, ISOFORM B"/>
    <property type="match status" value="1"/>
</dbReference>
<accession>A0A382EPR2</accession>
<protein>
    <recommendedName>
        <fullName evidence="7">Amino acid permease/ SLC12A domain-containing protein</fullName>
    </recommendedName>
</protein>
<keyword evidence="2 5" id="KW-0812">Transmembrane</keyword>
<feature type="transmembrane region" description="Helical" evidence="5">
    <location>
        <begin position="141"/>
        <end position="161"/>
    </location>
</feature>
<feature type="transmembrane region" description="Helical" evidence="5">
    <location>
        <begin position="91"/>
        <end position="111"/>
    </location>
</feature>
<feature type="transmembrane region" description="Helical" evidence="5">
    <location>
        <begin position="25"/>
        <end position="46"/>
    </location>
</feature>
<dbReference type="InterPro" id="IPR050598">
    <property type="entry name" value="AminoAcid_Transporter"/>
</dbReference>